<dbReference type="SUPFAM" id="SSF52172">
    <property type="entry name" value="CheY-like"/>
    <property type="match status" value="1"/>
</dbReference>
<name>A0ABW2YKR9_9GAMM</name>
<evidence type="ECO:0000313" key="6">
    <source>
        <dbReference type="Proteomes" id="UP001597090"/>
    </source>
</evidence>
<dbReference type="SMART" id="SM00267">
    <property type="entry name" value="GGDEF"/>
    <property type="match status" value="1"/>
</dbReference>
<dbReference type="PANTHER" id="PTHR33121">
    <property type="entry name" value="CYCLIC DI-GMP PHOSPHODIESTERASE PDEF"/>
    <property type="match status" value="1"/>
</dbReference>
<sequence>MKQYYDELGGIPLDPVTLLHRFGAGGPSLPTMLAAARATNRHVALLHIDIDMFRSVNSNMGEAVGDQALAAVAQRLRKAMPHDGWLWRLNSDEFIAGIGYRPGESDGAALAELLRDAFETPLWIPPYTLPVTLSIGIAVFPDHAVDAPSLLARAEHALLEVKRAGLDSVGLYSTGPDKAASNDGFAERFVEALDNREFRLFYQPLIDAQDGGLAGFGALLRWNAPSHGLLRPSGFLDIVERVGLSARLGLWVIETAARQLADWRAQGLDYLTLSVHLASPLLAQPDCLDHIGEQLHRFNLPGSTLEFEISESALALDAYHVHGTLTGLRALGATLTVQDFGMGGLSFAALAQYPLDRLKIDRSFIRNVASDPRSAAVVRGIIAMGHQLGMKVTAKGVETEAELGFLRRNHCDFFLGHLFSPALPAEDLAELIQRRFLLPGVFAATRPERTLLLLDDEENVLRSLVRLFRRDGYHVLTASSVHEAFDLLASNAVQVIVSDQRMPDMSGTAFLGRVRDLYPETVRMVLSGYTDLATITEAINRGAIYRFLTKPWNDDELRDHIQAAFRAHERRAAGEETY</sequence>
<dbReference type="SMART" id="SM00052">
    <property type="entry name" value="EAL"/>
    <property type="match status" value="1"/>
</dbReference>
<evidence type="ECO:0000313" key="5">
    <source>
        <dbReference type="EMBL" id="MFD0739017.1"/>
    </source>
</evidence>
<dbReference type="NCBIfam" id="TIGR00254">
    <property type="entry name" value="GGDEF"/>
    <property type="match status" value="1"/>
</dbReference>
<dbReference type="PANTHER" id="PTHR33121:SF71">
    <property type="entry name" value="OXYGEN SENSOR PROTEIN DOSP"/>
    <property type="match status" value="1"/>
</dbReference>
<dbReference type="CDD" id="cd17569">
    <property type="entry name" value="REC_HupR-like"/>
    <property type="match status" value="1"/>
</dbReference>
<dbReference type="PROSITE" id="PS50110">
    <property type="entry name" value="RESPONSE_REGULATORY"/>
    <property type="match status" value="1"/>
</dbReference>
<keyword evidence="6" id="KW-1185">Reference proteome</keyword>
<dbReference type="InterPro" id="IPR001633">
    <property type="entry name" value="EAL_dom"/>
</dbReference>
<proteinExistence type="predicted"/>
<dbReference type="SUPFAM" id="SSF55073">
    <property type="entry name" value="Nucleotide cyclase"/>
    <property type="match status" value="1"/>
</dbReference>
<dbReference type="InterPro" id="IPR000160">
    <property type="entry name" value="GGDEF_dom"/>
</dbReference>
<dbReference type="Pfam" id="PF00990">
    <property type="entry name" value="GGDEF"/>
    <property type="match status" value="1"/>
</dbReference>
<dbReference type="PROSITE" id="PS50887">
    <property type="entry name" value="GGDEF"/>
    <property type="match status" value="1"/>
</dbReference>
<dbReference type="Pfam" id="PF00563">
    <property type="entry name" value="EAL"/>
    <property type="match status" value="1"/>
</dbReference>
<feature type="modified residue" description="4-aspartylphosphate" evidence="1">
    <location>
        <position position="499"/>
    </location>
</feature>
<feature type="domain" description="EAL" evidence="3">
    <location>
        <begin position="182"/>
        <end position="436"/>
    </location>
</feature>
<feature type="domain" description="Response regulatory" evidence="2">
    <location>
        <begin position="450"/>
        <end position="565"/>
    </location>
</feature>
<evidence type="ECO:0000259" key="3">
    <source>
        <dbReference type="PROSITE" id="PS50883"/>
    </source>
</evidence>
<dbReference type="InterPro" id="IPR001789">
    <property type="entry name" value="Sig_transdc_resp-reg_receiver"/>
</dbReference>
<evidence type="ECO:0000256" key="1">
    <source>
        <dbReference type="PROSITE-ProRule" id="PRU00169"/>
    </source>
</evidence>
<evidence type="ECO:0000259" key="2">
    <source>
        <dbReference type="PROSITE" id="PS50110"/>
    </source>
</evidence>
<gene>
    <name evidence="5" type="ORF">ACFQZQ_06955</name>
</gene>
<dbReference type="InterPro" id="IPR011006">
    <property type="entry name" value="CheY-like_superfamily"/>
</dbReference>
<dbReference type="Gene3D" id="3.30.70.270">
    <property type="match status" value="1"/>
</dbReference>
<feature type="domain" description="GGDEF" evidence="4">
    <location>
        <begin position="41"/>
        <end position="174"/>
    </location>
</feature>
<dbReference type="Proteomes" id="UP001597090">
    <property type="component" value="Unassembled WGS sequence"/>
</dbReference>
<protein>
    <submittedName>
        <fullName evidence="5">EAL domain-containing protein</fullName>
    </submittedName>
</protein>
<dbReference type="InterPro" id="IPR029787">
    <property type="entry name" value="Nucleotide_cyclase"/>
</dbReference>
<dbReference type="Gene3D" id="3.40.50.2300">
    <property type="match status" value="1"/>
</dbReference>
<dbReference type="CDD" id="cd01949">
    <property type="entry name" value="GGDEF"/>
    <property type="match status" value="1"/>
</dbReference>
<dbReference type="RefSeq" id="WP_386812034.1">
    <property type="nucleotide sequence ID" value="NZ_JBHTIH010000003.1"/>
</dbReference>
<accession>A0ABW2YKR9</accession>
<comment type="caution">
    <text evidence="5">The sequence shown here is derived from an EMBL/GenBank/DDBJ whole genome shotgun (WGS) entry which is preliminary data.</text>
</comment>
<dbReference type="InterPro" id="IPR043128">
    <property type="entry name" value="Rev_trsase/Diguanyl_cyclase"/>
</dbReference>
<dbReference type="InterPro" id="IPR035919">
    <property type="entry name" value="EAL_sf"/>
</dbReference>
<organism evidence="5 6">
    <name type="scientific">Lysobacter koreensis</name>
    <dbReference type="NCBI Taxonomy" id="266122"/>
    <lineage>
        <taxon>Bacteria</taxon>
        <taxon>Pseudomonadati</taxon>
        <taxon>Pseudomonadota</taxon>
        <taxon>Gammaproteobacteria</taxon>
        <taxon>Lysobacterales</taxon>
        <taxon>Lysobacteraceae</taxon>
        <taxon>Lysobacter</taxon>
    </lineage>
</organism>
<dbReference type="Gene3D" id="3.20.20.450">
    <property type="entry name" value="EAL domain"/>
    <property type="match status" value="1"/>
</dbReference>
<dbReference type="CDD" id="cd01948">
    <property type="entry name" value="EAL"/>
    <property type="match status" value="1"/>
</dbReference>
<dbReference type="Pfam" id="PF00072">
    <property type="entry name" value="Response_reg"/>
    <property type="match status" value="1"/>
</dbReference>
<evidence type="ECO:0000259" key="4">
    <source>
        <dbReference type="PROSITE" id="PS50887"/>
    </source>
</evidence>
<dbReference type="InterPro" id="IPR050706">
    <property type="entry name" value="Cyclic-di-GMP_PDE-like"/>
</dbReference>
<reference evidence="6" key="1">
    <citation type="journal article" date="2019" name="Int. J. Syst. Evol. Microbiol.">
        <title>The Global Catalogue of Microorganisms (GCM) 10K type strain sequencing project: providing services to taxonomists for standard genome sequencing and annotation.</title>
        <authorList>
            <consortium name="The Broad Institute Genomics Platform"/>
            <consortium name="The Broad Institute Genome Sequencing Center for Infectious Disease"/>
            <person name="Wu L."/>
            <person name="Ma J."/>
        </authorList>
    </citation>
    <scope>NUCLEOTIDE SEQUENCE [LARGE SCALE GENOMIC DNA]</scope>
    <source>
        <strain evidence="6">CCUG 55491</strain>
    </source>
</reference>
<keyword evidence="1" id="KW-0597">Phosphoprotein</keyword>
<dbReference type="SMART" id="SM00448">
    <property type="entry name" value="REC"/>
    <property type="match status" value="1"/>
</dbReference>
<dbReference type="PROSITE" id="PS50883">
    <property type="entry name" value="EAL"/>
    <property type="match status" value="1"/>
</dbReference>
<dbReference type="EMBL" id="JBHTIH010000003">
    <property type="protein sequence ID" value="MFD0739017.1"/>
    <property type="molecule type" value="Genomic_DNA"/>
</dbReference>
<dbReference type="SUPFAM" id="SSF141868">
    <property type="entry name" value="EAL domain-like"/>
    <property type="match status" value="1"/>
</dbReference>